<keyword evidence="8 10" id="KW-0408">Iron</keyword>
<evidence type="ECO:0000313" key="13">
    <source>
        <dbReference type="Proteomes" id="UP000002199"/>
    </source>
</evidence>
<dbReference type="STRING" id="224325.AF_0662"/>
<keyword evidence="5 10" id="KW-0479">Metal-binding</keyword>
<evidence type="ECO:0000256" key="6">
    <source>
        <dbReference type="ARBA" id="ARBA00022827"/>
    </source>
</evidence>
<dbReference type="GO" id="GO:0051539">
    <property type="term" value="F:4 iron, 4 sulfur cluster binding"/>
    <property type="evidence" value="ECO:0007669"/>
    <property type="project" value="UniProtKB-UniRule"/>
</dbReference>
<sequence>MMEKVGVYICTGCDIDKLDIERLKNVAKEEFGIEAKIHPHLCSQEGVEMLKNDAAELDALVIAACSPRVKTALFTFDDKYVERASLREGVVWSHDIDEHAQELAEDYLRIAITKAQKAEKPEPYIEEVSKDILVVGGGVTGLTAALEVAKAGYKAHLVEKEAELGGWVAKYYKTLPVEPPYTRIEENPVFQLIDEVKSNGNIEVYTSAEIDSISGQPGMFDVVLNKDGEKVQFRVGGIVVATGWKPYDASALEELGYGKFADVVTNLEFEEMAKEGKILRKSDGSEAKNVVFIQCAGQRDENHLPYCSSVCCLVSLKQAKYVRELTNGNAFIIYKDMRTPGLWEDFYKEMQQDDGIFLTKGDIKEIKEEGGKLTVVVTNTLLGEDIAIKADLIVLATGMVSTLKGLYTVKEEFPDEKTVPYKHISEPHLIKSEEDVEVIKQAGHILNLQYRQGPELPTLKYGFPDSNYICFPYESRRLGIYAAGAVRAPMEIASCIEDAKGAALKAIQAVELVAEGKTTFPRTGDIDYPQFFLQRCTQCKRCTEECPFGALDEDEKGTPMPNPLRCRRCGICFGACPERIISFKTYSIDQMASAVKSIYVPDPNWDEGAEDKFRFIVFACENDALPALDMSALNGKKWSPLARIIPVRCLGSVNTVFIADALSKGIDGILLVGCKYGEDYQCHFIRGSELANRRMENVAETLERLMLEKERVQVVEISINEWDKITEIIDNFVNQIMEIGANPYKGF</sequence>
<dbReference type="GO" id="GO:0016491">
    <property type="term" value="F:oxidoreductase activity"/>
    <property type="evidence" value="ECO:0007669"/>
    <property type="project" value="UniProtKB-UniRule"/>
</dbReference>
<evidence type="ECO:0000313" key="12">
    <source>
        <dbReference type="EMBL" id="AAB90579.1"/>
    </source>
</evidence>
<dbReference type="PANTHER" id="PTHR43498:SF1">
    <property type="entry name" value="COB--COM HETERODISULFIDE REDUCTASE IRON-SULFUR SUBUNIT A"/>
    <property type="match status" value="1"/>
</dbReference>
<evidence type="ECO:0000256" key="7">
    <source>
        <dbReference type="ARBA" id="ARBA00023002"/>
    </source>
</evidence>
<keyword evidence="13" id="KW-1185">Reference proteome</keyword>
<dbReference type="PRINTS" id="PR00411">
    <property type="entry name" value="PNDRDTASEI"/>
</dbReference>
<dbReference type="EC" id="1.8.-.-" evidence="10"/>
<evidence type="ECO:0000256" key="9">
    <source>
        <dbReference type="ARBA" id="ARBA00023014"/>
    </source>
</evidence>
<gene>
    <name evidence="12" type="ordered locus">AF_0662</name>
</gene>
<dbReference type="PIR" id="F69332">
    <property type="entry name" value="F69332"/>
</dbReference>
<evidence type="ECO:0000256" key="4">
    <source>
        <dbReference type="ARBA" id="ARBA00022630"/>
    </source>
</evidence>
<dbReference type="KEGG" id="afu:AF_0662"/>
<dbReference type="Pfam" id="PF07992">
    <property type="entry name" value="Pyr_redox_2"/>
    <property type="match status" value="1"/>
</dbReference>
<evidence type="ECO:0000256" key="8">
    <source>
        <dbReference type="ARBA" id="ARBA00023004"/>
    </source>
</evidence>
<dbReference type="GO" id="GO:0046872">
    <property type="term" value="F:metal ion binding"/>
    <property type="evidence" value="ECO:0007669"/>
    <property type="project" value="UniProtKB-KW"/>
</dbReference>
<comment type="cofactor">
    <cofactor evidence="10">
        <name>[4Fe-4S] cluster</name>
        <dbReference type="ChEBI" id="CHEBI:49883"/>
    </cofactor>
</comment>
<dbReference type="InterPro" id="IPR003813">
    <property type="entry name" value="MvhD/FlpD"/>
</dbReference>
<dbReference type="PhylomeDB" id="O29595"/>
<evidence type="ECO:0000256" key="2">
    <source>
        <dbReference type="ARBA" id="ARBA00006561"/>
    </source>
</evidence>
<dbReference type="Gene3D" id="3.30.70.20">
    <property type="match status" value="1"/>
</dbReference>
<dbReference type="GeneID" id="24794262"/>
<dbReference type="InterPro" id="IPR017900">
    <property type="entry name" value="4Fe4S_Fe_S_CS"/>
</dbReference>
<comment type="cofactor">
    <cofactor evidence="1 10">
        <name>FAD</name>
        <dbReference type="ChEBI" id="CHEBI:57692"/>
    </cofactor>
</comment>
<dbReference type="eggNOG" id="arCOG02475">
    <property type="taxonomic scope" value="Archaea"/>
</dbReference>
<dbReference type="PANTHER" id="PTHR43498">
    <property type="entry name" value="FERREDOXIN:COB-COM HETERODISULFIDE REDUCTASE SUBUNIT A"/>
    <property type="match status" value="1"/>
</dbReference>
<dbReference type="InterPro" id="IPR036188">
    <property type="entry name" value="FAD/NAD-bd_sf"/>
</dbReference>
<protein>
    <recommendedName>
        <fullName evidence="10">CoB--CoM heterodisulfide reductase iron-sulfur subunit A</fullName>
        <ecNumber evidence="10">1.8.-.-</ecNumber>
    </recommendedName>
</protein>
<dbReference type="SMR" id="O29595"/>
<feature type="domain" description="4Fe-4S ferredoxin-type" evidence="11">
    <location>
        <begin position="557"/>
        <end position="586"/>
    </location>
</feature>
<dbReference type="PaxDb" id="224325-AF_0662"/>
<dbReference type="UniPathway" id="UPA00647">
    <property type="reaction ID" value="UER00700"/>
</dbReference>
<dbReference type="InterPro" id="IPR023753">
    <property type="entry name" value="FAD/NAD-binding_dom"/>
</dbReference>
<dbReference type="SUPFAM" id="SSF54862">
    <property type="entry name" value="4Fe-4S ferredoxins"/>
    <property type="match status" value="1"/>
</dbReference>
<evidence type="ECO:0000256" key="5">
    <source>
        <dbReference type="ARBA" id="ARBA00022723"/>
    </source>
</evidence>
<dbReference type="HOGENOM" id="CLU_020302_0_0_2"/>
<evidence type="ECO:0000256" key="10">
    <source>
        <dbReference type="RuleBase" id="RU366072"/>
    </source>
</evidence>
<dbReference type="Proteomes" id="UP000002199">
    <property type="component" value="Chromosome"/>
</dbReference>
<keyword evidence="4 10" id="KW-0285">Flavoprotein</keyword>
<dbReference type="RefSeq" id="WP_010878165.1">
    <property type="nucleotide sequence ID" value="NC_000917.1"/>
</dbReference>
<keyword evidence="3 10" id="KW-0004">4Fe-4S</keyword>
<dbReference type="EnsemblBacteria" id="AAB90579">
    <property type="protein sequence ID" value="AAB90579"/>
    <property type="gene ID" value="AF_0662"/>
</dbReference>
<comment type="pathway">
    <text evidence="10">Cofactor metabolism; coenzyme M-coenzyme B heterodisulfide reduction; coenzyme B and coenzyme M from coenzyme M-coenzyme B heterodisulfide: step 1/1.</text>
</comment>
<dbReference type="Gene3D" id="3.50.50.60">
    <property type="entry name" value="FAD/NAD(P)-binding domain"/>
    <property type="match status" value="1"/>
</dbReference>
<name>O29595_ARCFU</name>
<dbReference type="eggNOG" id="arCOG02235">
    <property type="taxonomic scope" value="Archaea"/>
</dbReference>
<comment type="function">
    <text evidence="10">Part of a complex that catalyzes the reversible reduction of CoM-S-S-CoB to the thiol-coenzymes H-S-CoM (coenzyme M) and H-S-CoB (coenzyme B).</text>
</comment>
<comment type="similarity">
    <text evidence="2 10">Belongs to the HdrA family.</text>
</comment>
<comment type="subunit">
    <text evidence="10">The ferredoxin:CoB-CoM heterodisulfide reductase is composed of three subunits; HdrA, HdrB and HdrC.</text>
</comment>
<keyword evidence="9 10" id="KW-0411">Iron-sulfur</keyword>
<keyword evidence="6 10" id="KW-0274">FAD</keyword>
<reference evidence="12 13" key="1">
    <citation type="journal article" date="1997" name="Nature">
        <title>The complete genome sequence of the hyperthermophilic, sulphate-reducing archaeon Archaeoglobus fulgidus.</title>
        <authorList>
            <person name="Klenk H.P."/>
            <person name="Clayton R.A."/>
            <person name="Tomb J."/>
            <person name="White O."/>
            <person name="Nelson K.E."/>
            <person name="Ketchum K.A."/>
            <person name="Dodson R.J."/>
            <person name="Gwinn M."/>
            <person name="Hickey E.K."/>
            <person name="Peterson J.D."/>
            <person name="Richardson D.L."/>
            <person name="Kerlavage A.R."/>
            <person name="Graham D.E."/>
            <person name="Kyrpides N.C."/>
            <person name="Fleischmann R.D."/>
            <person name="Quackenbush J."/>
            <person name="Lee N.H."/>
            <person name="Sutton G.G."/>
            <person name="Gill S."/>
            <person name="Kirkness E.F."/>
            <person name="Dougherty B.A."/>
            <person name="McKenney K."/>
            <person name="Adams M.D."/>
            <person name="Loftus B."/>
            <person name="Peterson S."/>
            <person name="Reich C.I."/>
            <person name="McNeil L.K."/>
            <person name="Badger J.H."/>
            <person name="Glodek A."/>
            <person name="Zhou L."/>
            <person name="Overbeek R."/>
            <person name="Gocayne J.D."/>
            <person name="Weidman J.F."/>
            <person name="McDonald L."/>
            <person name="Utterback T."/>
            <person name="Cotton M.D."/>
            <person name="Spriggs T."/>
            <person name="Artiach P."/>
            <person name="Kaine B.P."/>
            <person name="Sykes S.M."/>
            <person name="Sadow P.W."/>
            <person name="D'Andrea K.P."/>
            <person name="Bowman C."/>
            <person name="Fujii C."/>
            <person name="Garland S.A."/>
            <person name="Mason T.M."/>
            <person name="Olsen G.J."/>
            <person name="Fraser C.M."/>
            <person name="Smith H.O."/>
            <person name="Woese C.R."/>
            <person name="Venter J.C."/>
        </authorList>
    </citation>
    <scope>NUCLEOTIDE SEQUENCE [LARGE SCALE GENOMIC DNA]</scope>
    <source>
        <strain evidence="13">ATCC 49558 / DSM 4304 / JCM 9628 / NBRC 100126 / VC-16</strain>
    </source>
</reference>
<evidence type="ECO:0000256" key="1">
    <source>
        <dbReference type="ARBA" id="ARBA00001974"/>
    </source>
</evidence>
<dbReference type="Pfam" id="PF13187">
    <property type="entry name" value="Fer4_9"/>
    <property type="match status" value="1"/>
</dbReference>
<proteinExistence type="inferred from homology"/>
<dbReference type="OrthoDB" id="23833at2157"/>
<evidence type="ECO:0000256" key="3">
    <source>
        <dbReference type="ARBA" id="ARBA00022485"/>
    </source>
</evidence>
<organism evidence="12 13">
    <name type="scientific">Archaeoglobus fulgidus (strain ATCC 49558 / DSM 4304 / JCM 9628 / NBRC 100126 / VC-16)</name>
    <dbReference type="NCBI Taxonomy" id="224325"/>
    <lineage>
        <taxon>Archaea</taxon>
        <taxon>Methanobacteriati</taxon>
        <taxon>Methanobacteriota</taxon>
        <taxon>Archaeoglobi</taxon>
        <taxon>Archaeoglobales</taxon>
        <taxon>Archaeoglobaceae</taxon>
        <taxon>Archaeoglobus</taxon>
    </lineage>
</organism>
<evidence type="ECO:0000259" key="11">
    <source>
        <dbReference type="PROSITE" id="PS51379"/>
    </source>
</evidence>
<feature type="domain" description="4Fe-4S ferredoxin-type" evidence="11">
    <location>
        <begin position="527"/>
        <end position="556"/>
    </location>
</feature>
<dbReference type="Pfam" id="PF02662">
    <property type="entry name" value="FlpD"/>
    <property type="match status" value="1"/>
</dbReference>
<dbReference type="EMBL" id="AE000782">
    <property type="protein sequence ID" value="AAB90579.1"/>
    <property type="molecule type" value="Genomic_DNA"/>
</dbReference>
<dbReference type="SUPFAM" id="SSF51971">
    <property type="entry name" value="Nucleotide-binding domain"/>
    <property type="match status" value="1"/>
</dbReference>
<dbReference type="AlphaFoldDB" id="O29595"/>
<dbReference type="InterPro" id="IPR039650">
    <property type="entry name" value="HdrA-like"/>
</dbReference>
<accession>O29595</accession>
<keyword evidence="7 10" id="KW-0560">Oxidoreductase</keyword>
<dbReference type="PRINTS" id="PR00368">
    <property type="entry name" value="FADPNR"/>
</dbReference>
<dbReference type="InterPro" id="IPR017896">
    <property type="entry name" value="4Fe4S_Fe-S-bd"/>
</dbReference>
<dbReference type="PROSITE" id="PS51379">
    <property type="entry name" value="4FE4S_FER_2"/>
    <property type="match status" value="2"/>
</dbReference>
<dbReference type="PROSITE" id="PS00198">
    <property type="entry name" value="4FE4S_FER_1"/>
    <property type="match status" value="2"/>
</dbReference>